<keyword evidence="1" id="KW-0472">Membrane</keyword>
<feature type="transmembrane region" description="Helical" evidence="1">
    <location>
        <begin position="128"/>
        <end position="148"/>
    </location>
</feature>
<keyword evidence="1" id="KW-1133">Transmembrane helix</keyword>
<proteinExistence type="predicted"/>
<protein>
    <submittedName>
        <fullName evidence="2">Putative membrane protein</fullName>
    </submittedName>
</protein>
<sequence>MNFNIYKRLYDKSTEEKSKTITKQILFGIINSSILIGILLTCLEIFNFKISTVMYGYFTIYIILELLLLFSANQLYESTEFIIKFLKYTPITINKLYFSHFLSSKYSFSNLFEIITLTSILLIYNVDILYSFIFIISLQIISLIRTYLEFLLLYSQKKQVKIFTLTHFVFIISMVFYIIVKTKSIDLVFFENTNMLIISVLLITFLISLLTYKHIIEYLMKNNEIVYNAIFIKLTFNTANLISKLFKFNTSIASLIKIHIIRLLRNQDYISRLLKIGILLFIFSSISFLFFDKSSTNNEMSDILYFSFFISLFSFSNIRLDYNLVSKLSLEDYPITKLQSRLSIDIAHGILLFILSLFLLLTQYLLNPTNILTLIDGLLSFICFYFLSLGIEKADIIITPKTKWKMYPLFFVMGLIIEAIFLLKFKIWIKLITLFLCILWSYLRVYWKLKKQ</sequence>
<feature type="transmembrane region" description="Helical" evidence="1">
    <location>
        <begin position="160"/>
        <end position="180"/>
    </location>
</feature>
<evidence type="ECO:0000313" key="2">
    <source>
        <dbReference type="EMBL" id="QTH19316.1"/>
    </source>
</evidence>
<feature type="transmembrane region" description="Helical" evidence="1">
    <location>
        <begin position="54"/>
        <end position="76"/>
    </location>
</feature>
<feature type="transmembrane region" description="Helical" evidence="1">
    <location>
        <begin position="97"/>
        <end position="122"/>
    </location>
</feature>
<feature type="transmembrane region" description="Helical" evidence="1">
    <location>
        <begin position="192"/>
        <end position="212"/>
    </location>
</feature>
<feature type="transmembrane region" description="Helical" evidence="1">
    <location>
        <begin position="404"/>
        <end position="421"/>
    </location>
</feature>
<reference evidence="2" key="1">
    <citation type="journal article" date="2021" name="Appl. Environ. Microbiol.">
        <title>Toyoncin-a novel leaderless bacteriocin produced by Bacillus toyonensis XIN-YC13 that specifically targets B. cereus and Listeria monocytogenes.</title>
        <authorList>
            <person name="Xin B."/>
        </authorList>
    </citation>
    <scope>NUCLEOTIDE SEQUENCE</scope>
    <source>
        <strain evidence="2">XIN-YC13</strain>
    </source>
</reference>
<feature type="transmembrane region" description="Helical" evidence="1">
    <location>
        <begin position="273"/>
        <end position="291"/>
    </location>
</feature>
<dbReference type="AlphaFoldDB" id="A0A8A5XB20"/>
<organism evidence="2">
    <name type="scientific">Bacillus toyonensis</name>
    <dbReference type="NCBI Taxonomy" id="155322"/>
    <lineage>
        <taxon>Bacteria</taxon>
        <taxon>Bacillati</taxon>
        <taxon>Bacillota</taxon>
        <taxon>Bacilli</taxon>
        <taxon>Bacillales</taxon>
        <taxon>Bacillaceae</taxon>
        <taxon>Bacillus</taxon>
        <taxon>Bacillus cereus group</taxon>
    </lineage>
</organism>
<feature type="transmembrane region" description="Helical" evidence="1">
    <location>
        <begin position="427"/>
        <end position="447"/>
    </location>
</feature>
<feature type="transmembrane region" description="Helical" evidence="1">
    <location>
        <begin position="342"/>
        <end position="365"/>
    </location>
</feature>
<keyword evidence="1" id="KW-0812">Transmembrane</keyword>
<dbReference type="RefSeq" id="WP_173781785.1">
    <property type="nucleotide sequence ID" value="NZ_JABTXX010000040.1"/>
</dbReference>
<feature type="transmembrane region" description="Helical" evidence="1">
    <location>
        <begin position="371"/>
        <end position="392"/>
    </location>
</feature>
<dbReference type="EMBL" id="MT795152">
    <property type="protein sequence ID" value="QTH19316.1"/>
    <property type="molecule type" value="Genomic_DNA"/>
</dbReference>
<feature type="transmembrane region" description="Helical" evidence="1">
    <location>
        <begin position="303"/>
        <end position="322"/>
    </location>
</feature>
<accession>A0A8A5XB20</accession>
<feature type="transmembrane region" description="Helical" evidence="1">
    <location>
        <begin position="25"/>
        <end position="48"/>
    </location>
</feature>
<evidence type="ECO:0000256" key="1">
    <source>
        <dbReference type="SAM" id="Phobius"/>
    </source>
</evidence>
<name>A0A8A5XB20_9BACI</name>